<dbReference type="RefSeq" id="WP_176642500.1">
    <property type="nucleotide sequence ID" value="NZ_JABXXS010000005.1"/>
</dbReference>
<accession>A0A850P554</accession>
<organism evidence="1 2">
    <name type="scientific">Komagataeibacter swingsii</name>
    <dbReference type="NCBI Taxonomy" id="215220"/>
    <lineage>
        <taxon>Bacteria</taxon>
        <taxon>Pseudomonadati</taxon>
        <taxon>Pseudomonadota</taxon>
        <taxon>Alphaproteobacteria</taxon>
        <taxon>Acetobacterales</taxon>
        <taxon>Acetobacteraceae</taxon>
        <taxon>Komagataeibacter</taxon>
    </lineage>
</organism>
<reference evidence="1 2" key="1">
    <citation type="submission" date="2020-06" db="EMBL/GenBank/DDBJ databases">
        <title>Description of novel acetic acid bacteria.</title>
        <authorList>
            <person name="Sombolestani A."/>
        </authorList>
    </citation>
    <scope>NUCLEOTIDE SEQUENCE [LARGE SCALE GENOMIC DNA]</scope>
    <source>
        <strain evidence="1 2">LMG 25</strain>
    </source>
</reference>
<protein>
    <submittedName>
        <fullName evidence="1">Uncharacterized protein</fullName>
    </submittedName>
</protein>
<comment type="caution">
    <text evidence="1">The sequence shown here is derived from an EMBL/GenBank/DDBJ whole genome shotgun (WGS) entry which is preliminary data.</text>
</comment>
<evidence type="ECO:0000313" key="1">
    <source>
        <dbReference type="EMBL" id="NVN35991.1"/>
    </source>
</evidence>
<dbReference type="AlphaFoldDB" id="A0A850P554"/>
<gene>
    <name evidence="1" type="ORF">HUK81_03385</name>
</gene>
<dbReference type="Proteomes" id="UP000522590">
    <property type="component" value="Unassembled WGS sequence"/>
</dbReference>
<evidence type="ECO:0000313" key="2">
    <source>
        <dbReference type="Proteomes" id="UP000522590"/>
    </source>
</evidence>
<sequence>MPAATFPPQTDPLIKKQWQRSLKLFEKSFTKNFFTIYRYRPSARQAAIPRR</sequence>
<proteinExistence type="predicted"/>
<dbReference type="EMBL" id="JABXXS010000005">
    <property type="protein sequence ID" value="NVN35991.1"/>
    <property type="molecule type" value="Genomic_DNA"/>
</dbReference>
<name>A0A850P554_9PROT</name>